<dbReference type="SUPFAM" id="SSF56214">
    <property type="entry name" value="4'-phosphopantetheinyl transferase"/>
    <property type="match status" value="1"/>
</dbReference>
<dbReference type="EMBL" id="JAUKUD010000005">
    <property type="protein sequence ID" value="KAK0743922.1"/>
    <property type="molecule type" value="Genomic_DNA"/>
</dbReference>
<dbReference type="Proteomes" id="UP001172155">
    <property type="component" value="Unassembled WGS sequence"/>
</dbReference>
<evidence type="ECO:0000259" key="9">
    <source>
        <dbReference type="Pfam" id="PF01648"/>
    </source>
</evidence>
<dbReference type="NCBIfam" id="TIGR00556">
    <property type="entry name" value="pantethn_trn"/>
    <property type="match status" value="1"/>
</dbReference>
<keyword evidence="5" id="KW-0460">Magnesium</keyword>
<keyword evidence="7" id="KW-0275">Fatty acid biosynthesis</keyword>
<keyword evidence="6" id="KW-0443">Lipid metabolism</keyword>
<keyword evidence="11" id="KW-1185">Reference proteome</keyword>
<keyword evidence="4" id="KW-0276">Fatty acid metabolism</keyword>
<dbReference type="InterPro" id="IPR002582">
    <property type="entry name" value="ACPS"/>
</dbReference>
<evidence type="ECO:0000256" key="2">
    <source>
        <dbReference type="ARBA" id="ARBA00022679"/>
    </source>
</evidence>
<feature type="domain" description="4'-phosphopantetheinyl transferase" evidence="9">
    <location>
        <begin position="80"/>
        <end position="212"/>
    </location>
</feature>
<evidence type="ECO:0000313" key="11">
    <source>
        <dbReference type="Proteomes" id="UP001172155"/>
    </source>
</evidence>
<keyword evidence="1" id="KW-0444">Lipid biosynthesis</keyword>
<dbReference type="InterPro" id="IPR037143">
    <property type="entry name" value="4-PPantetheinyl_Trfase_dom_sf"/>
</dbReference>
<organism evidence="10 11">
    <name type="scientific">Schizothecium vesticola</name>
    <dbReference type="NCBI Taxonomy" id="314040"/>
    <lineage>
        <taxon>Eukaryota</taxon>
        <taxon>Fungi</taxon>
        <taxon>Dikarya</taxon>
        <taxon>Ascomycota</taxon>
        <taxon>Pezizomycotina</taxon>
        <taxon>Sordariomycetes</taxon>
        <taxon>Sordariomycetidae</taxon>
        <taxon>Sordariales</taxon>
        <taxon>Schizotheciaceae</taxon>
        <taxon>Schizothecium</taxon>
    </lineage>
</organism>
<dbReference type="Pfam" id="PF01648">
    <property type="entry name" value="ACPS"/>
    <property type="match status" value="1"/>
</dbReference>
<keyword evidence="3" id="KW-0479">Metal-binding</keyword>
<dbReference type="InterPro" id="IPR004568">
    <property type="entry name" value="Ppantetheine-prot_Trfase_dom"/>
</dbReference>
<evidence type="ECO:0000313" key="10">
    <source>
        <dbReference type="EMBL" id="KAK0743922.1"/>
    </source>
</evidence>
<gene>
    <name evidence="10" type="ORF">B0T18DRAFT_431101</name>
</gene>
<dbReference type="Gene3D" id="3.90.470.20">
    <property type="entry name" value="4'-phosphopantetheinyl transferase domain"/>
    <property type="match status" value="1"/>
</dbReference>
<evidence type="ECO:0000256" key="3">
    <source>
        <dbReference type="ARBA" id="ARBA00022723"/>
    </source>
</evidence>
<dbReference type="InterPro" id="IPR008278">
    <property type="entry name" value="4-PPantetheinyl_Trfase_dom"/>
</dbReference>
<reference evidence="10" key="1">
    <citation type="submission" date="2023-06" db="EMBL/GenBank/DDBJ databases">
        <title>Genome-scale phylogeny and comparative genomics of the fungal order Sordariales.</title>
        <authorList>
            <consortium name="Lawrence Berkeley National Laboratory"/>
            <person name="Hensen N."/>
            <person name="Bonometti L."/>
            <person name="Westerberg I."/>
            <person name="Brannstrom I.O."/>
            <person name="Guillou S."/>
            <person name="Cros-Aarteil S."/>
            <person name="Calhoun S."/>
            <person name="Haridas S."/>
            <person name="Kuo A."/>
            <person name="Mondo S."/>
            <person name="Pangilinan J."/>
            <person name="Riley R."/>
            <person name="LaButti K."/>
            <person name="Andreopoulos B."/>
            <person name="Lipzen A."/>
            <person name="Chen C."/>
            <person name="Yanf M."/>
            <person name="Daum C."/>
            <person name="Ng V."/>
            <person name="Clum A."/>
            <person name="Steindorff A."/>
            <person name="Ohm R."/>
            <person name="Martin F."/>
            <person name="Silar P."/>
            <person name="Natvig D."/>
            <person name="Lalanne C."/>
            <person name="Gautier V."/>
            <person name="Ament-velasquez S.L."/>
            <person name="Kruys A."/>
            <person name="Hutchinson M.I."/>
            <person name="Powell A.J."/>
            <person name="Barry K."/>
            <person name="Miller A.N."/>
            <person name="Grigoriev I.V."/>
            <person name="Debuchy R."/>
            <person name="Gladieux P."/>
            <person name="Thoren M.H."/>
            <person name="Johannesson H."/>
        </authorList>
    </citation>
    <scope>NUCLEOTIDE SEQUENCE</scope>
    <source>
        <strain evidence="10">SMH3187-1</strain>
    </source>
</reference>
<dbReference type="GO" id="GO:0000287">
    <property type="term" value="F:magnesium ion binding"/>
    <property type="evidence" value="ECO:0007669"/>
    <property type="project" value="InterPro"/>
</dbReference>
<evidence type="ECO:0000256" key="5">
    <source>
        <dbReference type="ARBA" id="ARBA00022842"/>
    </source>
</evidence>
<dbReference type="HAMAP" id="MF_00101">
    <property type="entry name" value="AcpS"/>
    <property type="match status" value="1"/>
</dbReference>
<dbReference type="GO" id="GO:0006633">
    <property type="term" value="P:fatty acid biosynthetic process"/>
    <property type="evidence" value="ECO:0007669"/>
    <property type="project" value="UniProtKB-KW"/>
</dbReference>
<evidence type="ECO:0000256" key="7">
    <source>
        <dbReference type="ARBA" id="ARBA00023160"/>
    </source>
</evidence>
<evidence type="ECO:0000256" key="6">
    <source>
        <dbReference type="ARBA" id="ARBA00023098"/>
    </source>
</evidence>
<name>A0AA40ER02_9PEZI</name>
<feature type="region of interest" description="Disordered" evidence="8">
    <location>
        <begin position="1"/>
        <end position="72"/>
    </location>
</feature>
<sequence>MRTSLLLRSLPPLAKRSQRTLFSATNPRRRQDDGDDGKEATQREGTPLPPRQTTKTEEQVPRGIPPRKSIPSPFPLSHLSVGTDICHVPRIQRLFDLKGIRFVSRILTEDEVEAAVGRGYLLGASPSEGGEQVAGLSREGVFLAGRWAAKEAVKKAFPQRGLGWHDVVIERRKVAEDGEGRFPPVALVKDGERGWEEVPVSISHDGEYATATCIGSRTRKT</sequence>
<feature type="compositionally biased region" description="Basic and acidic residues" evidence="8">
    <location>
        <begin position="29"/>
        <end position="42"/>
    </location>
</feature>
<dbReference type="AlphaFoldDB" id="A0AA40ER02"/>
<evidence type="ECO:0000256" key="4">
    <source>
        <dbReference type="ARBA" id="ARBA00022832"/>
    </source>
</evidence>
<proteinExistence type="inferred from homology"/>
<comment type="caution">
    <text evidence="10">The sequence shown here is derived from an EMBL/GenBank/DDBJ whole genome shotgun (WGS) entry which is preliminary data.</text>
</comment>
<keyword evidence="2" id="KW-0808">Transferase</keyword>
<feature type="compositionally biased region" description="Low complexity" evidence="8">
    <location>
        <begin position="1"/>
        <end position="13"/>
    </location>
</feature>
<dbReference type="GO" id="GO:0008897">
    <property type="term" value="F:holo-[acyl-carrier-protein] synthase activity"/>
    <property type="evidence" value="ECO:0007669"/>
    <property type="project" value="InterPro"/>
</dbReference>
<accession>A0AA40ER02</accession>
<evidence type="ECO:0000256" key="1">
    <source>
        <dbReference type="ARBA" id="ARBA00022516"/>
    </source>
</evidence>
<evidence type="ECO:0000256" key="8">
    <source>
        <dbReference type="SAM" id="MobiDB-lite"/>
    </source>
</evidence>
<protein>
    <recommendedName>
        <fullName evidence="9">4'-phosphopantetheinyl transferase domain-containing protein</fullName>
    </recommendedName>
</protein>